<dbReference type="OrthoDB" id="9816009at2"/>
<name>X7EEA0_9RHOB</name>
<dbReference type="RefSeq" id="WP_051489530.1">
    <property type="nucleotide sequence ID" value="NZ_JALZ01000023.1"/>
</dbReference>
<gene>
    <name evidence="3" type="ORF">OCH239_09665</name>
</gene>
<feature type="signal peptide" evidence="1">
    <location>
        <begin position="1"/>
        <end position="23"/>
    </location>
</feature>
<dbReference type="STRING" id="1449350.OCH239_09665"/>
<evidence type="ECO:0000313" key="3">
    <source>
        <dbReference type="EMBL" id="ETX13536.1"/>
    </source>
</evidence>
<keyword evidence="1" id="KW-0732">Signal</keyword>
<comment type="caution">
    <text evidence="3">The sequence shown here is derived from an EMBL/GenBank/DDBJ whole genome shotgun (WGS) entry which is preliminary data.</text>
</comment>
<protein>
    <recommendedName>
        <fullName evidence="2">SH3b domain-containing protein</fullName>
    </recommendedName>
</protein>
<reference evidence="3 4" key="1">
    <citation type="submission" date="2014-01" db="EMBL/GenBank/DDBJ databases">
        <title>Roseivivax halodurans JCM 10272 Genome Sequencing.</title>
        <authorList>
            <person name="Lai Q."/>
            <person name="Li G."/>
            <person name="Shao Z."/>
        </authorList>
    </citation>
    <scope>NUCLEOTIDE SEQUENCE [LARGE SCALE GENOMIC DNA]</scope>
    <source>
        <strain evidence="3 4">JCM 10272</strain>
    </source>
</reference>
<dbReference type="EMBL" id="JALZ01000023">
    <property type="protein sequence ID" value="ETX13536.1"/>
    <property type="molecule type" value="Genomic_DNA"/>
</dbReference>
<organism evidence="3 4">
    <name type="scientific">Roseivivax halodurans JCM 10272</name>
    <dbReference type="NCBI Taxonomy" id="1449350"/>
    <lineage>
        <taxon>Bacteria</taxon>
        <taxon>Pseudomonadati</taxon>
        <taxon>Pseudomonadota</taxon>
        <taxon>Alphaproteobacteria</taxon>
        <taxon>Rhodobacterales</taxon>
        <taxon>Roseobacteraceae</taxon>
        <taxon>Roseivivax</taxon>
    </lineage>
</organism>
<evidence type="ECO:0000256" key="1">
    <source>
        <dbReference type="SAM" id="SignalP"/>
    </source>
</evidence>
<evidence type="ECO:0000313" key="4">
    <source>
        <dbReference type="Proteomes" id="UP000022447"/>
    </source>
</evidence>
<evidence type="ECO:0000259" key="2">
    <source>
        <dbReference type="Pfam" id="PF08239"/>
    </source>
</evidence>
<dbReference type="Gene3D" id="2.30.30.40">
    <property type="entry name" value="SH3 Domains"/>
    <property type="match status" value="1"/>
</dbReference>
<dbReference type="Proteomes" id="UP000022447">
    <property type="component" value="Unassembled WGS sequence"/>
</dbReference>
<proteinExistence type="predicted"/>
<sequence>MRLLSTLFICATAALFVPQTAQAYAPDVFVVCGLDPDGDNFLAMRAGPGSDYRMLERLGPGTVVMDWERRGSWFRVSVGDVNGREGWVYSAYLCMIEDH</sequence>
<feature type="domain" description="SH3b" evidence="2">
    <location>
        <begin position="42"/>
        <end position="93"/>
    </location>
</feature>
<dbReference type="InterPro" id="IPR003646">
    <property type="entry name" value="SH3-like_bac-type"/>
</dbReference>
<accession>X7EEA0</accession>
<dbReference type="eggNOG" id="ENOG5032CN5">
    <property type="taxonomic scope" value="Bacteria"/>
</dbReference>
<feature type="chain" id="PRO_5004978289" description="SH3b domain-containing protein" evidence="1">
    <location>
        <begin position="24"/>
        <end position="99"/>
    </location>
</feature>
<dbReference type="Pfam" id="PF08239">
    <property type="entry name" value="SH3_3"/>
    <property type="match status" value="1"/>
</dbReference>
<keyword evidence="4" id="KW-1185">Reference proteome</keyword>
<dbReference type="AlphaFoldDB" id="X7EEA0"/>